<evidence type="ECO:0000313" key="1">
    <source>
        <dbReference type="EMBL" id="EPT04436.1"/>
    </source>
</evidence>
<accession>S8FT80</accession>
<dbReference type="EMBL" id="KE504127">
    <property type="protein sequence ID" value="EPT04436.1"/>
    <property type="molecule type" value="Genomic_DNA"/>
</dbReference>
<sequence>MNLTPAEQQQKQHCEGELRDALLRADLTDTANVVTLSREYNGLLPWDRAKALEAELEASLPDSAASSAWVILRASKLWDIAMENMEQIREMVTPMGTMYGGRFGVIGLISDAVLTDQRVFRMNGQDWVDTYHKQLSLESTKNGAWLSFSSQAVKQKALERQQLEGWSAVRPAVDITVRGWLMRAFSANRPGGDPRLSLTIYDAALEILNWGRAGPWKSASTQDKGVIFEDYFVRAVRRMRLDAFVSV</sequence>
<proteinExistence type="predicted"/>
<dbReference type="AlphaFoldDB" id="S8FT80"/>
<reference evidence="1 2" key="1">
    <citation type="journal article" date="2012" name="Science">
        <title>The Paleozoic origin of enzymatic lignin decomposition reconstructed from 31 fungal genomes.</title>
        <authorList>
            <person name="Floudas D."/>
            <person name="Binder M."/>
            <person name="Riley R."/>
            <person name="Barry K."/>
            <person name="Blanchette R.A."/>
            <person name="Henrissat B."/>
            <person name="Martinez A.T."/>
            <person name="Otillar R."/>
            <person name="Spatafora J.W."/>
            <person name="Yadav J.S."/>
            <person name="Aerts A."/>
            <person name="Benoit I."/>
            <person name="Boyd A."/>
            <person name="Carlson A."/>
            <person name="Copeland A."/>
            <person name="Coutinho P.M."/>
            <person name="de Vries R.P."/>
            <person name="Ferreira P."/>
            <person name="Findley K."/>
            <person name="Foster B."/>
            <person name="Gaskell J."/>
            <person name="Glotzer D."/>
            <person name="Gorecki P."/>
            <person name="Heitman J."/>
            <person name="Hesse C."/>
            <person name="Hori C."/>
            <person name="Igarashi K."/>
            <person name="Jurgens J.A."/>
            <person name="Kallen N."/>
            <person name="Kersten P."/>
            <person name="Kohler A."/>
            <person name="Kuees U."/>
            <person name="Kumar T.K.A."/>
            <person name="Kuo A."/>
            <person name="LaButti K."/>
            <person name="Larrondo L.F."/>
            <person name="Lindquist E."/>
            <person name="Ling A."/>
            <person name="Lombard V."/>
            <person name="Lucas S."/>
            <person name="Lundell T."/>
            <person name="Martin R."/>
            <person name="McLaughlin D.J."/>
            <person name="Morgenstern I."/>
            <person name="Morin E."/>
            <person name="Murat C."/>
            <person name="Nagy L.G."/>
            <person name="Nolan M."/>
            <person name="Ohm R.A."/>
            <person name="Patyshakuliyeva A."/>
            <person name="Rokas A."/>
            <person name="Ruiz-Duenas F.J."/>
            <person name="Sabat G."/>
            <person name="Salamov A."/>
            <person name="Samejima M."/>
            <person name="Schmutz J."/>
            <person name="Slot J.C."/>
            <person name="St John F."/>
            <person name="Stenlid J."/>
            <person name="Sun H."/>
            <person name="Sun S."/>
            <person name="Syed K."/>
            <person name="Tsang A."/>
            <person name="Wiebenga A."/>
            <person name="Young D."/>
            <person name="Pisabarro A."/>
            <person name="Eastwood D.C."/>
            <person name="Martin F."/>
            <person name="Cullen D."/>
            <person name="Grigoriev I.V."/>
            <person name="Hibbett D.S."/>
        </authorList>
    </citation>
    <scope>NUCLEOTIDE SEQUENCE</scope>
    <source>
        <strain evidence="2">FP-58527</strain>
    </source>
</reference>
<name>S8FT80_FOMSC</name>
<dbReference type="eggNOG" id="KOG0548">
    <property type="taxonomic scope" value="Eukaryota"/>
</dbReference>
<feature type="non-terminal residue" evidence="1">
    <location>
        <position position="247"/>
    </location>
</feature>
<keyword evidence="2" id="KW-1185">Reference proteome</keyword>
<dbReference type="InParanoid" id="S8FT80"/>
<dbReference type="STRING" id="743788.S8FT80"/>
<dbReference type="HOGENOM" id="CLU_1126808_0_0_1"/>
<dbReference type="Proteomes" id="UP000015241">
    <property type="component" value="Unassembled WGS sequence"/>
</dbReference>
<dbReference type="OrthoDB" id="2423701at2759"/>
<gene>
    <name evidence="1" type="ORF">FOMPIDRAFT_1141039</name>
</gene>
<evidence type="ECO:0000313" key="2">
    <source>
        <dbReference type="Proteomes" id="UP000015241"/>
    </source>
</evidence>
<protein>
    <submittedName>
        <fullName evidence="1">Uncharacterized protein</fullName>
    </submittedName>
</protein>
<organism evidence="1 2">
    <name type="scientific">Fomitopsis schrenkii</name>
    <name type="common">Brown rot fungus</name>
    <dbReference type="NCBI Taxonomy" id="2126942"/>
    <lineage>
        <taxon>Eukaryota</taxon>
        <taxon>Fungi</taxon>
        <taxon>Dikarya</taxon>
        <taxon>Basidiomycota</taxon>
        <taxon>Agaricomycotina</taxon>
        <taxon>Agaricomycetes</taxon>
        <taxon>Polyporales</taxon>
        <taxon>Fomitopsis</taxon>
    </lineage>
</organism>